<dbReference type="EMBL" id="DVHH01000115">
    <property type="protein sequence ID" value="HIR54867.1"/>
    <property type="molecule type" value="Genomic_DNA"/>
</dbReference>
<dbReference type="SUPFAM" id="SSF53474">
    <property type="entry name" value="alpha/beta-Hydrolases"/>
    <property type="match status" value="1"/>
</dbReference>
<evidence type="ECO:0000313" key="2">
    <source>
        <dbReference type="EMBL" id="HIR54867.1"/>
    </source>
</evidence>
<evidence type="ECO:0000259" key="1">
    <source>
        <dbReference type="Pfam" id="PF00561"/>
    </source>
</evidence>
<dbReference type="GO" id="GO:0016787">
    <property type="term" value="F:hydrolase activity"/>
    <property type="evidence" value="ECO:0007669"/>
    <property type="project" value="UniProtKB-KW"/>
</dbReference>
<comment type="caution">
    <text evidence="2">The sequence shown here is derived from an EMBL/GenBank/DDBJ whole genome shotgun (WGS) entry which is preliminary data.</text>
</comment>
<name>A0A9D1DL44_9FIRM</name>
<evidence type="ECO:0000313" key="3">
    <source>
        <dbReference type="Proteomes" id="UP000824238"/>
    </source>
</evidence>
<dbReference type="Pfam" id="PF00561">
    <property type="entry name" value="Abhydrolase_1"/>
    <property type="match status" value="1"/>
</dbReference>
<protein>
    <submittedName>
        <fullName evidence="2">Alpha/beta hydrolase</fullName>
    </submittedName>
</protein>
<dbReference type="InterPro" id="IPR050266">
    <property type="entry name" value="AB_hydrolase_sf"/>
</dbReference>
<gene>
    <name evidence="2" type="ORF">IAD36_04610</name>
</gene>
<dbReference type="AlphaFoldDB" id="A0A9D1DL44"/>
<proteinExistence type="predicted"/>
<dbReference type="PRINTS" id="PR00111">
    <property type="entry name" value="ABHYDROLASE"/>
</dbReference>
<dbReference type="InterPro" id="IPR029058">
    <property type="entry name" value="AB_hydrolase_fold"/>
</dbReference>
<organism evidence="2 3">
    <name type="scientific">Candidatus Scatomorpha intestinigallinarum</name>
    <dbReference type="NCBI Taxonomy" id="2840923"/>
    <lineage>
        <taxon>Bacteria</taxon>
        <taxon>Bacillati</taxon>
        <taxon>Bacillota</taxon>
        <taxon>Clostridia</taxon>
        <taxon>Eubacteriales</taxon>
        <taxon>Candidatus Scatomorpha</taxon>
    </lineage>
</organism>
<accession>A0A9D1DL44</accession>
<dbReference type="PANTHER" id="PTHR43798">
    <property type="entry name" value="MONOACYLGLYCEROL LIPASE"/>
    <property type="match status" value="1"/>
</dbReference>
<reference evidence="2" key="1">
    <citation type="submission" date="2020-10" db="EMBL/GenBank/DDBJ databases">
        <authorList>
            <person name="Gilroy R."/>
        </authorList>
    </citation>
    <scope>NUCLEOTIDE SEQUENCE</scope>
    <source>
        <strain evidence="2">ChiGjej3B3-7149</strain>
    </source>
</reference>
<reference evidence="2" key="2">
    <citation type="journal article" date="2021" name="PeerJ">
        <title>Extensive microbial diversity within the chicken gut microbiome revealed by metagenomics and culture.</title>
        <authorList>
            <person name="Gilroy R."/>
            <person name="Ravi A."/>
            <person name="Getino M."/>
            <person name="Pursley I."/>
            <person name="Horton D.L."/>
            <person name="Alikhan N.F."/>
            <person name="Baker D."/>
            <person name="Gharbi K."/>
            <person name="Hall N."/>
            <person name="Watson M."/>
            <person name="Adriaenssens E.M."/>
            <person name="Foster-Nyarko E."/>
            <person name="Jarju S."/>
            <person name="Secka A."/>
            <person name="Antonio M."/>
            <person name="Oren A."/>
            <person name="Chaudhuri R.R."/>
            <person name="La Ragione R."/>
            <person name="Hildebrand F."/>
            <person name="Pallen M.J."/>
        </authorList>
    </citation>
    <scope>NUCLEOTIDE SEQUENCE</scope>
    <source>
        <strain evidence="2">ChiGjej3B3-7149</strain>
    </source>
</reference>
<dbReference type="InterPro" id="IPR000073">
    <property type="entry name" value="AB_hydrolase_1"/>
</dbReference>
<dbReference type="PANTHER" id="PTHR43798:SF33">
    <property type="entry name" value="HYDROLASE, PUTATIVE (AFU_ORTHOLOGUE AFUA_2G14860)-RELATED"/>
    <property type="match status" value="1"/>
</dbReference>
<keyword evidence="2" id="KW-0378">Hydrolase</keyword>
<dbReference type="GO" id="GO:0016020">
    <property type="term" value="C:membrane"/>
    <property type="evidence" value="ECO:0007669"/>
    <property type="project" value="TreeGrafter"/>
</dbReference>
<sequence length="271" mass="30852">MVEFIFEGKQIYYELHGGGRPLLLLNGIMMSCGSWAEFVEPLSAQNQLILLDMLDQGRSAKMTEPYDHSVQIRLVHALLDHLGLDKVCIAGISYGSEIGLEYAIEHPERVERLMLFNATAATGAWLNDVGKAWNLAAGDGESYYYTSIPVIYSPSFFIEHNDWMERRRELLVPIFNNQAFIQSMIRLTNSSSNYDVRDRLDRVTCPVLIVSCQQDYLTPIEEQQFLARNIRDSHYLVIQNSGHASMYEQPLLFTSLILGFANTVKDKFSIV</sequence>
<feature type="domain" description="AB hydrolase-1" evidence="1">
    <location>
        <begin position="21"/>
        <end position="249"/>
    </location>
</feature>
<dbReference type="Gene3D" id="3.40.50.1820">
    <property type="entry name" value="alpha/beta hydrolase"/>
    <property type="match status" value="1"/>
</dbReference>
<dbReference type="Proteomes" id="UP000824238">
    <property type="component" value="Unassembled WGS sequence"/>
</dbReference>